<organism evidence="2 3">
    <name type="scientific">Pseudonocardia sulfidoxydans NBRC 16205</name>
    <dbReference type="NCBI Taxonomy" id="1223511"/>
    <lineage>
        <taxon>Bacteria</taxon>
        <taxon>Bacillati</taxon>
        <taxon>Actinomycetota</taxon>
        <taxon>Actinomycetes</taxon>
        <taxon>Pseudonocardiales</taxon>
        <taxon>Pseudonocardiaceae</taxon>
        <taxon>Pseudonocardia</taxon>
    </lineage>
</organism>
<gene>
    <name evidence="2" type="ORF">PSU4_59960</name>
</gene>
<evidence type="ECO:0000313" key="2">
    <source>
        <dbReference type="EMBL" id="GEL27042.1"/>
    </source>
</evidence>
<name>A0A511DQD0_9PSEU</name>
<proteinExistence type="predicted"/>
<dbReference type="OrthoDB" id="9798771at2"/>
<evidence type="ECO:0000313" key="3">
    <source>
        <dbReference type="Proteomes" id="UP000321685"/>
    </source>
</evidence>
<dbReference type="RefSeq" id="WP_147115991.1">
    <property type="nucleotide sequence ID" value="NZ_BJVJ01000138.1"/>
</dbReference>
<evidence type="ECO:0000256" key="1">
    <source>
        <dbReference type="SAM" id="MobiDB-lite"/>
    </source>
</evidence>
<keyword evidence="3" id="KW-1185">Reference proteome</keyword>
<reference evidence="2 3" key="1">
    <citation type="submission" date="2019-07" db="EMBL/GenBank/DDBJ databases">
        <title>Whole genome shotgun sequence of Pseudonocardia sulfidoxydans NBRC 16205.</title>
        <authorList>
            <person name="Hosoyama A."/>
            <person name="Uohara A."/>
            <person name="Ohji S."/>
            <person name="Ichikawa N."/>
        </authorList>
    </citation>
    <scope>NUCLEOTIDE SEQUENCE [LARGE SCALE GENOMIC DNA]</scope>
    <source>
        <strain evidence="2 3">NBRC 16205</strain>
    </source>
</reference>
<sequence>MLTATDVQRFLVLATGGPGDVHLAPPVVGHGAQPHRGTRPRFRDRDRSQDRARFRDRPPLERTGLLGLSGVDPAPVEQAVRVGLRPSRSG</sequence>
<feature type="compositionally biased region" description="Basic and acidic residues" evidence="1">
    <location>
        <begin position="41"/>
        <end position="60"/>
    </location>
</feature>
<comment type="caution">
    <text evidence="2">The sequence shown here is derived from an EMBL/GenBank/DDBJ whole genome shotgun (WGS) entry which is preliminary data.</text>
</comment>
<dbReference type="Proteomes" id="UP000321685">
    <property type="component" value="Unassembled WGS sequence"/>
</dbReference>
<dbReference type="AlphaFoldDB" id="A0A511DQD0"/>
<dbReference type="EMBL" id="BJVJ01000138">
    <property type="protein sequence ID" value="GEL27042.1"/>
    <property type="molecule type" value="Genomic_DNA"/>
</dbReference>
<protein>
    <submittedName>
        <fullName evidence="2">Uncharacterized protein</fullName>
    </submittedName>
</protein>
<accession>A0A511DQD0</accession>
<feature type="region of interest" description="Disordered" evidence="1">
    <location>
        <begin position="18"/>
        <end position="72"/>
    </location>
</feature>